<protein>
    <submittedName>
        <fullName evidence="1">Uncharacterized protein</fullName>
    </submittedName>
</protein>
<comment type="caution">
    <text evidence="1">The sequence shown here is derived from an EMBL/GenBank/DDBJ whole genome shotgun (WGS) entry which is preliminary data.</text>
</comment>
<evidence type="ECO:0000313" key="2">
    <source>
        <dbReference type="Proteomes" id="UP000309488"/>
    </source>
</evidence>
<proteinExistence type="predicted"/>
<keyword evidence="2" id="KW-1185">Reference proteome</keyword>
<reference evidence="1 2" key="1">
    <citation type="submission" date="2019-04" db="EMBL/GenBank/DDBJ databases">
        <title>Pedobacter sp. RP-3-22 sp. nov., isolated from Arctic soil.</title>
        <authorList>
            <person name="Dahal R.H."/>
            <person name="Kim D.-U."/>
        </authorList>
    </citation>
    <scope>NUCLEOTIDE SEQUENCE [LARGE SCALE GENOMIC DNA]</scope>
    <source>
        <strain evidence="1 2">RP-3-22</strain>
    </source>
</reference>
<sequence>MIITPDLQLSQELQELYLENKEYMSQLLFLEDEYRFFLQLFETRYTAIGEKHSEEELMFVGASLDELKSQMGKLKNLISKHQHLLETILKNEKQTIGFELIEENSIIAQTIATLLDSDKNIKKALFELVATK</sequence>
<name>A0A4U1CT85_9SPHI</name>
<dbReference type="EMBL" id="SWBR01000001">
    <property type="protein sequence ID" value="TKC12387.1"/>
    <property type="molecule type" value="Genomic_DNA"/>
</dbReference>
<gene>
    <name evidence="1" type="ORF">FA048_01855</name>
</gene>
<dbReference type="RefSeq" id="WP_136838383.1">
    <property type="nucleotide sequence ID" value="NZ_SWBR01000001.1"/>
</dbReference>
<evidence type="ECO:0000313" key="1">
    <source>
        <dbReference type="EMBL" id="TKC12387.1"/>
    </source>
</evidence>
<accession>A0A4U1CT85</accession>
<dbReference type="AlphaFoldDB" id="A0A4U1CT85"/>
<organism evidence="1 2">
    <name type="scientific">Pedobacter polaris</name>
    <dbReference type="NCBI Taxonomy" id="2571273"/>
    <lineage>
        <taxon>Bacteria</taxon>
        <taxon>Pseudomonadati</taxon>
        <taxon>Bacteroidota</taxon>
        <taxon>Sphingobacteriia</taxon>
        <taxon>Sphingobacteriales</taxon>
        <taxon>Sphingobacteriaceae</taxon>
        <taxon>Pedobacter</taxon>
    </lineage>
</organism>
<dbReference type="OrthoDB" id="769282at2"/>
<dbReference type="Proteomes" id="UP000309488">
    <property type="component" value="Unassembled WGS sequence"/>
</dbReference>